<proteinExistence type="predicted"/>
<dbReference type="EMBL" id="KV428066">
    <property type="protein sequence ID" value="KZT38281.1"/>
    <property type="molecule type" value="Genomic_DNA"/>
</dbReference>
<accession>A0A166D9H4</accession>
<reference evidence="1 2" key="1">
    <citation type="journal article" date="2016" name="Mol. Biol. Evol.">
        <title>Comparative Genomics of Early-Diverging Mushroom-Forming Fungi Provides Insights into the Origins of Lignocellulose Decay Capabilities.</title>
        <authorList>
            <person name="Nagy L.G."/>
            <person name="Riley R."/>
            <person name="Tritt A."/>
            <person name="Adam C."/>
            <person name="Daum C."/>
            <person name="Floudas D."/>
            <person name="Sun H."/>
            <person name="Yadav J.S."/>
            <person name="Pangilinan J."/>
            <person name="Larsson K.H."/>
            <person name="Matsuura K."/>
            <person name="Barry K."/>
            <person name="Labutti K."/>
            <person name="Kuo R."/>
            <person name="Ohm R.A."/>
            <person name="Bhattacharya S.S."/>
            <person name="Shirouzu T."/>
            <person name="Yoshinaga Y."/>
            <person name="Martin F.M."/>
            <person name="Grigoriev I.V."/>
            <person name="Hibbett D.S."/>
        </authorList>
    </citation>
    <scope>NUCLEOTIDE SEQUENCE [LARGE SCALE GENOMIC DNA]</scope>
    <source>
        <strain evidence="1 2">HHB10207 ss-3</strain>
    </source>
</reference>
<evidence type="ECO:0000313" key="1">
    <source>
        <dbReference type="EMBL" id="KZT38281.1"/>
    </source>
</evidence>
<dbReference type="AlphaFoldDB" id="A0A166D9H4"/>
<name>A0A166D9H4_9AGAM</name>
<gene>
    <name evidence="1" type="ORF">SISSUDRAFT_769199</name>
</gene>
<evidence type="ECO:0000313" key="2">
    <source>
        <dbReference type="Proteomes" id="UP000076798"/>
    </source>
</evidence>
<keyword evidence="2" id="KW-1185">Reference proteome</keyword>
<organism evidence="1 2">
    <name type="scientific">Sistotremastrum suecicum HHB10207 ss-3</name>
    <dbReference type="NCBI Taxonomy" id="1314776"/>
    <lineage>
        <taxon>Eukaryota</taxon>
        <taxon>Fungi</taxon>
        <taxon>Dikarya</taxon>
        <taxon>Basidiomycota</taxon>
        <taxon>Agaricomycotina</taxon>
        <taxon>Agaricomycetes</taxon>
        <taxon>Sistotremastrales</taxon>
        <taxon>Sistotremastraceae</taxon>
        <taxon>Sistotremastrum</taxon>
    </lineage>
</organism>
<dbReference type="Proteomes" id="UP000076798">
    <property type="component" value="Unassembled WGS sequence"/>
</dbReference>
<protein>
    <submittedName>
        <fullName evidence="1">Uncharacterized protein</fullName>
    </submittedName>
</protein>
<sequence length="193" mass="21674">MRKGSPTSRHCLAKGVEANLDHQRCLTPSASGLIFRKATNVEGHKAHKVRGSLWIIIEPPHSGRIVDFILIPSLLLELKQLYCISSIIQLELCLFRIAPGLGSHLHHFRHNHVLAKHGCAAFSLNWSLSFANTIHHRVAVRRPEATPNTSIPCGSQGRVTLISRATHSTMASQYILRHIQHYSSTWILRTRTH</sequence>